<evidence type="ECO:0000313" key="4">
    <source>
        <dbReference type="Proteomes" id="UP000050783"/>
    </source>
</evidence>
<dbReference type="AlphaFoldDB" id="A0A0N7LQH1"/>
<feature type="signal peptide" evidence="1">
    <location>
        <begin position="1"/>
        <end position="22"/>
    </location>
</feature>
<sequence length="55" mass="5639">MTGSKILLVASVISTVFLAACAGPGTYPITGEAVSASDPVLGMETPSYMYRGEAR</sequence>
<dbReference type="GeneID" id="62009198"/>
<dbReference type="STRING" id="81569.RUM4293_00676"/>
<keyword evidence="5" id="KW-1185">Reference proteome</keyword>
<proteinExistence type="predicted"/>
<dbReference type="EMBL" id="CYPS01000008">
    <property type="protein sequence ID" value="CUH41795.1"/>
    <property type="molecule type" value="Genomic_DNA"/>
</dbReference>
<accession>A0A0N7LQH1</accession>
<evidence type="ECO:0000313" key="5">
    <source>
        <dbReference type="Proteomes" id="UP000050786"/>
    </source>
</evidence>
<evidence type="ECO:0008006" key="6">
    <source>
        <dbReference type="Google" id="ProtNLM"/>
    </source>
</evidence>
<dbReference type="RefSeq" id="WP_186437364.1">
    <property type="nucleotide sequence ID" value="NZ_CANLTD010000001.1"/>
</dbReference>
<organism evidence="3 4">
    <name type="scientific">Ruegeria atlantica</name>
    <dbReference type="NCBI Taxonomy" id="81569"/>
    <lineage>
        <taxon>Bacteria</taxon>
        <taxon>Pseudomonadati</taxon>
        <taxon>Pseudomonadota</taxon>
        <taxon>Alphaproteobacteria</taxon>
        <taxon>Rhodobacterales</taxon>
        <taxon>Roseobacteraceae</taxon>
        <taxon>Ruegeria</taxon>
    </lineage>
</organism>
<evidence type="ECO:0000313" key="2">
    <source>
        <dbReference type="EMBL" id="CUH41795.1"/>
    </source>
</evidence>
<evidence type="ECO:0000256" key="1">
    <source>
        <dbReference type="SAM" id="SignalP"/>
    </source>
</evidence>
<dbReference type="Proteomes" id="UP000050786">
    <property type="component" value="Unassembled WGS sequence"/>
</dbReference>
<reference evidence="3 4" key="1">
    <citation type="submission" date="2015-09" db="EMBL/GenBank/DDBJ databases">
        <authorList>
            <consortium name="Swine Surveillance"/>
        </authorList>
    </citation>
    <scope>NUCLEOTIDE SEQUENCE [LARGE SCALE GENOMIC DNA]</scope>
    <source>
        <strain evidence="3 4">CECT 4292</strain>
        <strain evidence="2">CECT 4293</strain>
    </source>
</reference>
<reference evidence="5" key="2">
    <citation type="submission" date="2015-09" db="EMBL/GenBank/DDBJ databases">
        <authorList>
            <person name="Rodrigo-Torres L."/>
            <person name="Arahal D.R."/>
        </authorList>
    </citation>
    <scope>NUCLEOTIDE SEQUENCE [LARGE SCALE GENOMIC DNA]</scope>
    <source>
        <strain evidence="5">CECT 4293</strain>
    </source>
</reference>
<protein>
    <recommendedName>
        <fullName evidence="6">Small periplasmic lipoprotein</fullName>
    </recommendedName>
</protein>
<evidence type="ECO:0000313" key="3">
    <source>
        <dbReference type="EMBL" id="CUH48004.1"/>
    </source>
</evidence>
<keyword evidence="1" id="KW-0732">Signal</keyword>
<dbReference type="EMBL" id="CYPU01000039">
    <property type="protein sequence ID" value="CUH48004.1"/>
    <property type="molecule type" value="Genomic_DNA"/>
</dbReference>
<dbReference type="Proteomes" id="UP000050783">
    <property type="component" value="Unassembled WGS sequence"/>
</dbReference>
<name>A0A0N7LQH1_9RHOB</name>
<gene>
    <name evidence="3" type="ORF">RUA4292_02181</name>
    <name evidence="2" type="ORF">RUM4293_00676</name>
</gene>
<feature type="chain" id="PRO_5011148745" description="Small periplasmic lipoprotein" evidence="1">
    <location>
        <begin position="23"/>
        <end position="55"/>
    </location>
</feature>
<dbReference type="PROSITE" id="PS51257">
    <property type="entry name" value="PROKAR_LIPOPROTEIN"/>
    <property type="match status" value="1"/>
</dbReference>